<evidence type="ECO:0000313" key="3">
    <source>
        <dbReference type="EMBL" id="ROP90636.1"/>
    </source>
</evidence>
<dbReference type="Gene3D" id="3.30.470.20">
    <property type="entry name" value="ATP-grasp fold, B domain"/>
    <property type="match status" value="1"/>
</dbReference>
<dbReference type="OrthoDB" id="9803907at2"/>
<dbReference type="PANTHER" id="PTHR21621">
    <property type="entry name" value="RIBOSOMAL PROTEIN S6 MODIFICATION PROTEIN"/>
    <property type="match status" value="1"/>
</dbReference>
<keyword evidence="4" id="KW-1185">Reference proteome</keyword>
<dbReference type="Gene3D" id="3.30.1490.20">
    <property type="entry name" value="ATP-grasp fold, A domain"/>
    <property type="match status" value="1"/>
</dbReference>
<keyword evidence="3" id="KW-0436">Ligase</keyword>
<dbReference type="EMBL" id="RJKX01000014">
    <property type="protein sequence ID" value="ROP90636.1"/>
    <property type="molecule type" value="Genomic_DNA"/>
</dbReference>
<dbReference type="PANTHER" id="PTHR21621:SF0">
    <property type="entry name" value="BETA-CITRYLGLUTAMATE SYNTHASE B-RELATED"/>
    <property type="match status" value="1"/>
</dbReference>
<dbReference type="AlphaFoldDB" id="A0A3N1LJN9"/>
<name>A0A3N1LJN9_9PROT</name>
<dbReference type="GO" id="GO:0009432">
    <property type="term" value="P:SOS response"/>
    <property type="evidence" value="ECO:0007669"/>
    <property type="project" value="TreeGrafter"/>
</dbReference>
<dbReference type="SUPFAM" id="SSF56059">
    <property type="entry name" value="Glutathione synthetase ATP-binding domain-like"/>
    <property type="match status" value="1"/>
</dbReference>
<dbReference type="Pfam" id="PF13549">
    <property type="entry name" value="ATP-grasp_5"/>
    <property type="match status" value="1"/>
</dbReference>
<dbReference type="Proteomes" id="UP000278222">
    <property type="component" value="Unassembled WGS sequence"/>
</dbReference>
<accession>A0A3N1LJN9</accession>
<evidence type="ECO:0000256" key="1">
    <source>
        <dbReference type="PROSITE-ProRule" id="PRU00409"/>
    </source>
</evidence>
<sequence length="607" mass="64748">MPNVKITVRHLHGPSVEAAETVIAMTFQGLANEATMQGRWHTRWRSVMLAIGVNPATYGIAAAMPAGLTAASAAACLAGIAMGQPGGGARATRTPGQYILPDIPRPLALAAARIAVATVDLTQNAEAQPIMVARLRQDLERLRATAADLAMPPVREVAAVLVEAATRLGLPWRWSTLYPGLAVVGEGRRLSIFDGSTPLVSPQFGTTLGANKLGTKRYLWGFGLPVLTDRTVENADDAVAAAQSIGYPVAIKPIDASRGRGVWLDIRTPEEVRLAYRNAEGEGSAVMVEPYLDTPDFRILMVRDQVGMVMERVPPFVVGDGRSTVAELVAAHNESLADQKDDASRQFPVVVDDHVEQTLARVGLTLAAVPATGDRVILRTNAILRTQGGSRVDVTPNLHPENAALFRRLMAVVGLTVCGIDFRAEAIERPWHEQRFGILEINTRPNMANYKGHPVFDVILRAVAPDAETVRLPTIVVLDPEPGDAPERLRAEIARLGLPAAVASADGLHLAGLTVPVGAGEAHERMVQDPTLGVAVHWLTPDHITHAGLGVSIIDHAYLPEVESGHPAARVIELVRAHARQVHPLPAGDAAARAAAVVEEVAMLNRA</sequence>
<evidence type="ECO:0000313" key="4">
    <source>
        <dbReference type="Proteomes" id="UP000278222"/>
    </source>
</evidence>
<dbReference type="GO" id="GO:0005737">
    <property type="term" value="C:cytoplasm"/>
    <property type="evidence" value="ECO:0007669"/>
    <property type="project" value="TreeGrafter"/>
</dbReference>
<reference evidence="3 4" key="1">
    <citation type="submission" date="2018-11" db="EMBL/GenBank/DDBJ databases">
        <title>Genomic Encyclopedia of Type Strains, Phase IV (KMG-IV): sequencing the most valuable type-strain genomes for metagenomic binning, comparative biology and taxonomic classification.</title>
        <authorList>
            <person name="Goeker M."/>
        </authorList>
    </citation>
    <scope>NUCLEOTIDE SEQUENCE [LARGE SCALE GENOMIC DNA]</scope>
    <source>
        <strain evidence="3 4">DSM 5900</strain>
    </source>
</reference>
<gene>
    <name evidence="3" type="ORF">EDC65_2490</name>
</gene>
<keyword evidence="1" id="KW-0067">ATP-binding</keyword>
<organism evidence="3 4">
    <name type="scientific">Stella humosa</name>
    <dbReference type="NCBI Taxonomy" id="94"/>
    <lineage>
        <taxon>Bacteria</taxon>
        <taxon>Pseudomonadati</taxon>
        <taxon>Pseudomonadota</taxon>
        <taxon>Alphaproteobacteria</taxon>
        <taxon>Rhodospirillales</taxon>
        <taxon>Stellaceae</taxon>
        <taxon>Stella</taxon>
    </lineage>
</organism>
<dbReference type="GO" id="GO:0005524">
    <property type="term" value="F:ATP binding"/>
    <property type="evidence" value="ECO:0007669"/>
    <property type="project" value="UniProtKB-UniRule"/>
</dbReference>
<dbReference type="InterPro" id="IPR011761">
    <property type="entry name" value="ATP-grasp"/>
</dbReference>
<feature type="domain" description="ATP-grasp" evidence="2">
    <location>
        <begin position="216"/>
        <end position="426"/>
    </location>
</feature>
<comment type="caution">
    <text evidence="3">The sequence shown here is derived from an EMBL/GenBank/DDBJ whole genome shotgun (WGS) entry which is preliminary data.</text>
</comment>
<dbReference type="RefSeq" id="WP_123690043.1">
    <property type="nucleotide sequence ID" value="NZ_AP019700.1"/>
</dbReference>
<proteinExistence type="predicted"/>
<protein>
    <submittedName>
        <fullName evidence="3">D-alanine-D-alanine ligase-like ATP-grasp enzyme</fullName>
    </submittedName>
</protein>
<keyword evidence="1" id="KW-0547">Nucleotide-binding</keyword>
<evidence type="ECO:0000259" key="2">
    <source>
        <dbReference type="PROSITE" id="PS50975"/>
    </source>
</evidence>
<dbReference type="GO" id="GO:0018169">
    <property type="term" value="F:ribosomal S6-glutamic acid ligase activity"/>
    <property type="evidence" value="ECO:0007669"/>
    <property type="project" value="TreeGrafter"/>
</dbReference>
<dbReference type="InterPro" id="IPR013815">
    <property type="entry name" value="ATP_grasp_subdomain_1"/>
</dbReference>
<dbReference type="PROSITE" id="PS50975">
    <property type="entry name" value="ATP_GRASP"/>
    <property type="match status" value="1"/>
</dbReference>
<dbReference type="GO" id="GO:0046872">
    <property type="term" value="F:metal ion binding"/>
    <property type="evidence" value="ECO:0007669"/>
    <property type="project" value="InterPro"/>
</dbReference>